<dbReference type="Proteomes" id="UP001140217">
    <property type="component" value="Unassembled WGS sequence"/>
</dbReference>
<protein>
    <submittedName>
        <fullName evidence="2">Uncharacterized protein</fullName>
    </submittedName>
</protein>
<evidence type="ECO:0000256" key="1">
    <source>
        <dbReference type="SAM" id="MobiDB-lite"/>
    </source>
</evidence>
<evidence type="ECO:0000313" key="3">
    <source>
        <dbReference type="Proteomes" id="UP001140217"/>
    </source>
</evidence>
<feature type="compositionally biased region" description="Basic and acidic residues" evidence="1">
    <location>
        <begin position="14"/>
        <end position="24"/>
    </location>
</feature>
<dbReference type="OrthoDB" id="5592749at2759"/>
<sequence>MQTKPLSLEQPDDPPVHQHFEQTEHPGGNPNNIEHTTQDVVNDNRNGVHSNIVQHVSISNNRINGQPTMDVARGRDGVSFNGQGNKLIQPDDLSSLFMALAHT</sequence>
<dbReference type="EMBL" id="JANBUL010000205">
    <property type="protein sequence ID" value="KAJ2778876.1"/>
    <property type="molecule type" value="Genomic_DNA"/>
</dbReference>
<organism evidence="2 3">
    <name type="scientific">Coemansia javaensis</name>
    <dbReference type="NCBI Taxonomy" id="2761396"/>
    <lineage>
        <taxon>Eukaryota</taxon>
        <taxon>Fungi</taxon>
        <taxon>Fungi incertae sedis</taxon>
        <taxon>Zoopagomycota</taxon>
        <taxon>Kickxellomycotina</taxon>
        <taxon>Kickxellomycetes</taxon>
        <taxon>Kickxellales</taxon>
        <taxon>Kickxellaceae</taxon>
        <taxon>Coemansia</taxon>
    </lineage>
</organism>
<accession>A0A9W8LFX9</accession>
<keyword evidence="3" id="KW-1185">Reference proteome</keyword>
<name>A0A9W8LFX9_9FUNG</name>
<reference evidence="2" key="1">
    <citation type="submission" date="2022-07" db="EMBL/GenBank/DDBJ databases">
        <title>Phylogenomic reconstructions and comparative analyses of Kickxellomycotina fungi.</title>
        <authorList>
            <person name="Reynolds N.K."/>
            <person name="Stajich J.E."/>
            <person name="Barry K."/>
            <person name="Grigoriev I.V."/>
            <person name="Crous P."/>
            <person name="Smith M.E."/>
        </authorList>
    </citation>
    <scope>NUCLEOTIDE SEQUENCE</scope>
    <source>
        <strain evidence="2">NBRC 105414</strain>
    </source>
</reference>
<proteinExistence type="predicted"/>
<dbReference type="AlphaFoldDB" id="A0A9W8LFX9"/>
<feature type="region of interest" description="Disordered" evidence="1">
    <location>
        <begin position="1"/>
        <end position="37"/>
    </location>
</feature>
<evidence type="ECO:0000313" key="2">
    <source>
        <dbReference type="EMBL" id="KAJ2778876.1"/>
    </source>
</evidence>
<comment type="caution">
    <text evidence="2">The sequence shown here is derived from an EMBL/GenBank/DDBJ whole genome shotgun (WGS) entry which is preliminary data.</text>
</comment>
<gene>
    <name evidence="2" type="ORF">H4R18_004336</name>
</gene>